<feature type="compositionally biased region" description="Low complexity" evidence="2">
    <location>
        <begin position="548"/>
        <end position="559"/>
    </location>
</feature>
<evidence type="ECO:0000313" key="3">
    <source>
        <dbReference type="EMBL" id="MBB4665281.1"/>
    </source>
</evidence>
<name>A0A840ILZ9_9ACTN</name>
<feature type="compositionally biased region" description="Basic and acidic residues" evidence="2">
    <location>
        <begin position="177"/>
        <end position="197"/>
    </location>
</feature>
<gene>
    <name evidence="3" type="ORF">BDZ31_004909</name>
</gene>
<proteinExistence type="predicted"/>
<sequence length="1014" mass="106516">MSPDPFPPDDPSRSPAERNVVDPVVLAERRAQRAELAEQVAARRAADAQALAAELSGERARLEAELEEARREPERLSRLVAERERALRAAEQRAHAEEAQRIETAEELAARVRRHEAELAELRARAERAEALAAERESELEARGERAEALAAQRESELRALRVRLTEAEQIAAQAESARRRAELKRQSARDKRRRAVEAREQVEAELEKLQAEAQAAREGADAVIAQAAHEQRERDRLRAEVEQIGAERAALRAELERVRAERTAEREQAQAALAEARAEAEAARGEAEAARAEVEAARAERERVAEQERVDAEAARAERERLVEPPAAHGAWVERLRAELEGARTMRPAPAVRHAVPWPLAAEGKTSADSLAGALALERRLLAARGSGLPGVTAARTPTGARAIEPLRVSAEDGRVLAPATPTRAMPVTALALERERSTRLQAKLEAQAETERELREQIAELERAVASRMDAEQRIERALRRVRGELEAANALRMLTERGSSTRPLSGGEASAADAASGGPAAPPGSGLGAAGSDAAASVAGAAGSDAAASDSGAAASERSDSGDGPAAMRDTPAHGGPFAAPGPGRGPTATPDTPAHGGAFAAPATGDAAGRAPESDDAGEPALAGFDADRLNAARARLRAAAPPEGAEVARRGASDPDETSAAAPLDVVRADDAGATPSVGEAVADRAPRGEAGAHSPGTPLDAVRAEDAGATPSVDEAVAEPAPRGDGDAQAAGQATRPSPGKALVLGRAALPQVGADPTGPPAAWLPAALRRLLQSDPETAGRIVVGMLPAHGLVTLRDLGYDLVIADRGTVAVDVRDGRASVRALDGPRIGERLDFRVTATHAGLARLLLGRRGLRRRARVRGSRRRLKELRRLVQEPLTLRDLAASGATLEPALALWLAALAIDPADTFGHRFTIAHAPLPGGPADAWLRIQQGTAPSVVRTRPGEEPLVTLRCTRGALLALLAGVAPPPGEGAAIDGDPAALELVRGWIAATEFPATRASRRHARS</sequence>
<feature type="compositionally biased region" description="Low complexity" evidence="2">
    <location>
        <begin position="576"/>
        <end position="615"/>
    </location>
</feature>
<evidence type="ECO:0000313" key="4">
    <source>
        <dbReference type="Proteomes" id="UP000585272"/>
    </source>
</evidence>
<dbReference type="Proteomes" id="UP000585272">
    <property type="component" value="Unassembled WGS sequence"/>
</dbReference>
<comment type="caution">
    <text evidence="3">The sequence shown here is derived from an EMBL/GenBank/DDBJ whole genome shotgun (WGS) entry which is preliminary data.</text>
</comment>
<organism evidence="3 4">
    <name type="scientific">Conexibacter arvalis</name>
    <dbReference type="NCBI Taxonomy" id="912552"/>
    <lineage>
        <taxon>Bacteria</taxon>
        <taxon>Bacillati</taxon>
        <taxon>Actinomycetota</taxon>
        <taxon>Thermoleophilia</taxon>
        <taxon>Solirubrobacterales</taxon>
        <taxon>Conexibacteraceae</taxon>
        <taxon>Conexibacter</taxon>
    </lineage>
</organism>
<feature type="compositionally biased region" description="Low complexity" evidence="2">
    <location>
        <begin position="508"/>
        <end position="522"/>
    </location>
</feature>
<reference evidence="3 4" key="1">
    <citation type="submission" date="2020-08" db="EMBL/GenBank/DDBJ databases">
        <title>Genomic Encyclopedia of Archaeal and Bacterial Type Strains, Phase II (KMG-II): from individual species to whole genera.</title>
        <authorList>
            <person name="Goeker M."/>
        </authorList>
    </citation>
    <scope>NUCLEOTIDE SEQUENCE [LARGE SCALE GENOMIC DNA]</scope>
    <source>
        <strain evidence="3 4">DSM 23288</strain>
    </source>
</reference>
<dbReference type="RefSeq" id="WP_183346069.1">
    <property type="nucleotide sequence ID" value="NZ_JACHNU010000015.1"/>
</dbReference>
<evidence type="ECO:0000256" key="1">
    <source>
        <dbReference type="SAM" id="Coils"/>
    </source>
</evidence>
<feature type="region of interest" description="Disordered" evidence="2">
    <location>
        <begin position="495"/>
        <end position="535"/>
    </location>
</feature>
<dbReference type="AlphaFoldDB" id="A0A840ILZ9"/>
<keyword evidence="4" id="KW-1185">Reference proteome</keyword>
<protein>
    <submittedName>
        <fullName evidence="3">Uncharacterized protein</fullName>
    </submittedName>
</protein>
<feature type="coiled-coil region" evidence="1">
    <location>
        <begin position="439"/>
        <end position="494"/>
    </location>
</feature>
<feature type="region of interest" description="Disordered" evidence="2">
    <location>
        <begin position="176"/>
        <end position="197"/>
    </location>
</feature>
<feature type="compositionally biased region" description="Basic and acidic residues" evidence="2">
    <location>
        <begin position="10"/>
        <end position="20"/>
    </location>
</feature>
<accession>A0A840ILZ9</accession>
<feature type="region of interest" description="Disordered" evidence="2">
    <location>
        <begin position="1"/>
        <end position="22"/>
    </location>
</feature>
<feature type="compositionally biased region" description="Low complexity" evidence="2">
    <location>
        <begin position="636"/>
        <end position="645"/>
    </location>
</feature>
<feature type="region of interest" description="Disordered" evidence="2">
    <location>
        <begin position="548"/>
        <end position="745"/>
    </location>
</feature>
<keyword evidence="1" id="KW-0175">Coiled coil</keyword>
<evidence type="ECO:0000256" key="2">
    <source>
        <dbReference type="SAM" id="MobiDB-lite"/>
    </source>
</evidence>
<dbReference type="EMBL" id="JACHNU010000015">
    <property type="protein sequence ID" value="MBB4665281.1"/>
    <property type="molecule type" value="Genomic_DNA"/>
</dbReference>